<evidence type="ECO:0000313" key="2">
    <source>
        <dbReference type="Proteomes" id="UP000762676"/>
    </source>
</evidence>
<sequence>MSSREIAELTKKKHKNVLNDIKRQEPAYLEVFGNGLRFQLVKYVDAKGEERPEYQLTKSQSLFVVSGYNPVLRARIQKRWEELEILQYQGVGSADGICREIALIRKEQLRLGAKLTNNRRRLKELKSKLHFMSTDIGCYLY</sequence>
<name>A0AAV4GGI1_9GAST</name>
<gene>
    <name evidence="1" type="ORF">ElyMa_002416700</name>
</gene>
<dbReference type="Proteomes" id="UP000762676">
    <property type="component" value="Unassembled WGS sequence"/>
</dbReference>
<accession>A0AAV4GGI1</accession>
<protein>
    <submittedName>
        <fullName evidence="1">Phage regulatory protein, rha family</fullName>
    </submittedName>
</protein>
<dbReference type="InterPro" id="IPR014054">
    <property type="entry name" value="Phage_regulatory_Rha"/>
</dbReference>
<dbReference type="Pfam" id="PF09669">
    <property type="entry name" value="Phage_pRha"/>
    <property type="match status" value="1"/>
</dbReference>
<dbReference type="EMBL" id="BMAT01004951">
    <property type="protein sequence ID" value="GFR84414.1"/>
    <property type="molecule type" value="Genomic_DNA"/>
</dbReference>
<evidence type="ECO:0000313" key="1">
    <source>
        <dbReference type="EMBL" id="GFR84414.1"/>
    </source>
</evidence>
<reference evidence="1 2" key="1">
    <citation type="journal article" date="2021" name="Elife">
        <title>Chloroplast acquisition without the gene transfer in kleptoplastic sea slugs, Plakobranchus ocellatus.</title>
        <authorList>
            <person name="Maeda T."/>
            <person name="Takahashi S."/>
            <person name="Yoshida T."/>
            <person name="Shimamura S."/>
            <person name="Takaki Y."/>
            <person name="Nagai Y."/>
            <person name="Toyoda A."/>
            <person name="Suzuki Y."/>
            <person name="Arimoto A."/>
            <person name="Ishii H."/>
            <person name="Satoh N."/>
            <person name="Nishiyama T."/>
            <person name="Hasebe M."/>
            <person name="Maruyama T."/>
            <person name="Minagawa J."/>
            <person name="Obokata J."/>
            <person name="Shigenobu S."/>
        </authorList>
    </citation>
    <scope>NUCLEOTIDE SEQUENCE [LARGE SCALE GENOMIC DNA]</scope>
</reference>
<keyword evidence="2" id="KW-1185">Reference proteome</keyword>
<proteinExistence type="predicted"/>
<dbReference type="AlphaFoldDB" id="A0AAV4GGI1"/>
<organism evidence="1 2">
    <name type="scientific">Elysia marginata</name>
    <dbReference type="NCBI Taxonomy" id="1093978"/>
    <lineage>
        <taxon>Eukaryota</taxon>
        <taxon>Metazoa</taxon>
        <taxon>Spiralia</taxon>
        <taxon>Lophotrochozoa</taxon>
        <taxon>Mollusca</taxon>
        <taxon>Gastropoda</taxon>
        <taxon>Heterobranchia</taxon>
        <taxon>Euthyneura</taxon>
        <taxon>Panpulmonata</taxon>
        <taxon>Sacoglossa</taxon>
        <taxon>Placobranchoidea</taxon>
        <taxon>Plakobranchidae</taxon>
        <taxon>Elysia</taxon>
    </lineage>
</organism>
<comment type="caution">
    <text evidence="1">The sequence shown here is derived from an EMBL/GenBank/DDBJ whole genome shotgun (WGS) entry which is preliminary data.</text>
</comment>